<organism evidence="2 3">
    <name type="scientific">Acanthosepion pharaonis</name>
    <name type="common">Pharaoh cuttlefish</name>
    <name type="synonym">Sepia pharaonis</name>
    <dbReference type="NCBI Taxonomy" id="158019"/>
    <lineage>
        <taxon>Eukaryota</taxon>
        <taxon>Metazoa</taxon>
        <taxon>Spiralia</taxon>
        <taxon>Lophotrochozoa</taxon>
        <taxon>Mollusca</taxon>
        <taxon>Cephalopoda</taxon>
        <taxon>Coleoidea</taxon>
        <taxon>Decapodiformes</taxon>
        <taxon>Sepiida</taxon>
        <taxon>Sepiina</taxon>
        <taxon>Sepiidae</taxon>
        <taxon>Acanthosepion</taxon>
    </lineage>
</organism>
<name>A0A812DHS2_ACAPH</name>
<evidence type="ECO:0000313" key="3">
    <source>
        <dbReference type="Proteomes" id="UP000597762"/>
    </source>
</evidence>
<dbReference type="EMBL" id="CAHIKZ030003780">
    <property type="protein sequence ID" value="CAE1303985.1"/>
    <property type="molecule type" value="Genomic_DNA"/>
</dbReference>
<evidence type="ECO:0000256" key="1">
    <source>
        <dbReference type="SAM" id="MobiDB-lite"/>
    </source>
</evidence>
<keyword evidence="3" id="KW-1185">Reference proteome</keyword>
<sequence length="192" mass="20492">MSPIGPGLGTSPFDRKFFGAFQPAPGPKNETGDGNCPGDVTLYGPRDSGPVRDGIYKAPLFIRAPPGKNANRDGGRITQYVPLLDGPGRGSISETGAPPSAPTGPTEKTQRPGGEEIERMSAICSAPECVDRFYRGAPLFPRTPQKRKPGDGGRIDANGCPPFRPSQDQCVDSKFLRRAAFSPQPPRKTQSR</sequence>
<proteinExistence type="predicted"/>
<dbReference type="Proteomes" id="UP000597762">
    <property type="component" value="Unassembled WGS sequence"/>
</dbReference>
<feature type="compositionally biased region" description="Low complexity" evidence="1">
    <location>
        <begin position="95"/>
        <end position="106"/>
    </location>
</feature>
<reference evidence="2" key="1">
    <citation type="submission" date="2021-01" db="EMBL/GenBank/DDBJ databases">
        <authorList>
            <person name="Li R."/>
            <person name="Bekaert M."/>
        </authorList>
    </citation>
    <scope>NUCLEOTIDE SEQUENCE</scope>
    <source>
        <strain evidence="2">Farmed</strain>
    </source>
</reference>
<gene>
    <name evidence="2" type="ORF">SPHA_56692</name>
</gene>
<comment type="caution">
    <text evidence="2">The sequence shown here is derived from an EMBL/GenBank/DDBJ whole genome shotgun (WGS) entry which is preliminary data.</text>
</comment>
<feature type="region of interest" description="Disordered" evidence="1">
    <location>
        <begin position="137"/>
        <end position="168"/>
    </location>
</feature>
<dbReference type="AlphaFoldDB" id="A0A812DHS2"/>
<feature type="region of interest" description="Disordered" evidence="1">
    <location>
        <begin position="1"/>
        <end position="49"/>
    </location>
</feature>
<feature type="region of interest" description="Disordered" evidence="1">
    <location>
        <begin position="62"/>
        <end position="116"/>
    </location>
</feature>
<evidence type="ECO:0000313" key="2">
    <source>
        <dbReference type="EMBL" id="CAE1303985.1"/>
    </source>
</evidence>
<accession>A0A812DHS2</accession>
<protein>
    <submittedName>
        <fullName evidence="2">Uncharacterized protein</fullName>
    </submittedName>
</protein>